<dbReference type="SMART" id="SM00886">
    <property type="entry name" value="Dabb"/>
    <property type="match status" value="1"/>
</dbReference>
<name>A0ABD1Y7V5_9MARC</name>
<feature type="domain" description="Stress-response A/B barrel" evidence="2">
    <location>
        <begin position="10"/>
        <end position="101"/>
    </location>
</feature>
<dbReference type="PANTHER" id="PTHR33178">
    <property type="match status" value="1"/>
</dbReference>
<proteinExistence type="predicted"/>
<evidence type="ECO:0000256" key="1">
    <source>
        <dbReference type="ARBA" id="ARBA00011738"/>
    </source>
</evidence>
<keyword evidence="4" id="KW-1185">Reference proteome</keyword>
<gene>
    <name evidence="3" type="ORF">R1flu_003043</name>
</gene>
<dbReference type="PROSITE" id="PS51502">
    <property type="entry name" value="S_R_A_B_BARREL"/>
    <property type="match status" value="1"/>
</dbReference>
<comment type="caution">
    <text evidence="3">The sequence shown here is derived from an EMBL/GenBank/DDBJ whole genome shotgun (WGS) entry which is preliminary data.</text>
</comment>
<dbReference type="Pfam" id="PF07876">
    <property type="entry name" value="Dabb"/>
    <property type="match status" value="1"/>
</dbReference>
<evidence type="ECO:0000313" key="4">
    <source>
        <dbReference type="Proteomes" id="UP001605036"/>
    </source>
</evidence>
<dbReference type="SUPFAM" id="SSF54909">
    <property type="entry name" value="Dimeric alpha+beta barrel"/>
    <property type="match status" value="1"/>
</dbReference>
<comment type="subunit">
    <text evidence="1">Homodimer.</text>
</comment>
<evidence type="ECO:0000259" key="2">
    <source>
        <dbReference type="PROSITE" id="PS51502"/>
    </source>
</evidence>
<dbReference type="Gene3D" id="3.30.70.100">
    <property type="match status" value="2"/>
</dbReference>
<dbReference type="Proteomes" id="UP001605036">
    <property type="component" value="Unassembled WGS sequence"/>
</dbReference>
<protein>
    <recommendedName>
        <fullName evidence="2">Stress-response A/B barrel domain-containing protein</fullName>
    </recommendedName>
</protein>
<dbReference type="EMBL" id="JBHFFA010000006">
    <property type="protein sequence ID" value="KAL2622838.1"/>
    <property type="molecule type" value="Genomic_DNA"/>
</dbReference>
<reference evidence="3 4" key="1">
    <citation type="submission" date="2024-09" db="EMBL/GenBank/DDBJ databases">
        <title>Chromosome-scale assembly of Riccia fluitans.</title>
        <authorList>
            <person name="Paukszto L."/>
            <person name="Sawicki J."/>
            <person name="Karawczyk K."/>
            <person name="Piernik-Szablinska J."/>
            <person name="Szczecinska M."/>
            <person name="Mazdziarz M."/>
        </authorList>
    </citation>
    <scope>NUCLEOTIDE SEQUENCE [LARGE SCALE GENOMIC DNA]</scope>
    <source>
        <strain evidence="3">Rf_01</strain>
        <tissue evidence="3">Aerial parts of the thallus</tissue>
    </source>
</reference>
<dbReference type="InterPro" id="IPR044662">
    <property type="entry name" value="HS1/DABB1-like"/>
</dbReference>
<dbReference type="AlphaFoldDB" id="A0ABD1Y7V5"/>
<dbReference type="PANTHER" id="PTHR33178:SF3">
    <property type="entry name" value="STRESS-RESPONSE A_B BARREL DOMAIN-CONTAINING PROTEIN UP3"/>
    <property type="match status" value="1"/>
</dbReference>
<accession>A0ABD1Y7V5</accession>
<organism evidence="3 4">
    <name type="scientific">Riccia fluitans</name>
    <dbReference type="NCBI Taxonomy" id="41844"/>
    <lineage>
        <taxon>Eukaryota</taxon>
        <taxon>Viridiplantae</taxon>
        <taxon>Streptophyta</taxon>
        <taxon>Embryophyta</taxon>
        <taxon>Marchantiophyta</taxon>
        <taxon>Marchantiopsida</taxon>
        <taxon>Marchantiidae</taxon>
        <taxon>Marchantiales</taxon>
        <taxon>Ricciaceae</taxon>
        <taxon>Riccia</taxon>
    </lineage>
</organism>
<evidence type="ECO:0000313" key="3">
    <source>
        <dbReference type="EMBL" id="KAL2622838.1"/>
    </source>
</evidence>
<dbReference type="InterPro" id="IPR011008">
    <property type="entry name" value="Dimeric_a/b-barrel"/>
</dbReference>
<sequence length="222" mass="24455">MHVAKRPAVVEHLVLAKLREGMSVEERDDLRGKINLIRGLAGVVSLDFGLARPLVGETYNFAMHARFTDMAALEAYEAHDLYVESTIVSSKVSDDLLIFNWECQPQGSLIGKNSYSAAHMGFIKFKTDTSEQKIEGALSTIKNLQRLFPQLICEVSVGRAFVPADLGENSGFEVAFVVSCPTIKACEELAVKSGDTNLSRQFGSTYESYACLDDIHVVKFNV</sequence>
<dbReference type="InterPro" id="IPR013097">
    <property type="entry name" value="Dabb"/>
</dbReference>